<evidence type="ECO:0000256" key="2">
    <source>
        <dbReference type="ARBA" id="ARBA00009549"/>
    </source>
</evidence>
<dbReference type="GO" id="GO:0031110">
    <property type="term" value="P:regulation of microtubule polymerization or depolymerization"/>
    <property type="evidence" value="ECO:0007669"/>
    <property type="project" value="UniProtKB-ARBA"/>
</dbReference>
<dbReference type="InterPro" id="IPR016024">
    <property type="entry name" value="ARM-type_fold"/>
</dbReference>
<dbReference type="Proteomes" id="UP000306954">
    <property type="component" value="Unassembled WGS sequence"/>
</dbReference>
<feature type="repeat" description="HEAT" evidence="7">
    <location>
        <begin position="127"/>
        <end position="165"/>
    </location>
</feature>
<comment type="caution">
    <text evidence="10">The sequence shown here is derived from an EMBL/GenBank/DDBJ whole genome shotgun (WGS) entry which is preliminary data.</text>
</comment>
<feature type="compositionally biased region" description="Low complexity" evidence="8">
    <location>
        <begin position="339"/>
        <end position="348"/>
    </location>
</feature>
<keyword evidence="4" id="KW-0493">Microtubule</keyword>
<feature type="compositionally biased region" description="Polar residues" evidence="8">
    <location>
        <begin position="413"/>
        <end position="422"/>
    </location>
</feature>
<feature type="compositionally biased region" description="Basic and acidic residues" evidence="8">
    <location>
        <begin position="488"/>
        <end position="517"/>
    </location>
</feature>
<feature type="compositionally biased region" description="Polar residues" evidence="8">
    <location>
        <begin position="459"/>
        <end position="472"/>
    </location>
</feature>
<accession>A0A4T0H470</accession>
<dbReference type="PROSITE" id="PS50077">
    <property type="entry name" value="HEAT_REPEAT"/>
    <property type="match status" value="1"/>
</dbReference>
<evidence type="ECO:0000256" key="5">
    <source>
        <dbReference type="ARBA" id="ARBA00022776"/>
    </source>
</evidence>
<dbReference type="SUPFAM" id="SSF48371">
    <property type="entry name" value="ARM repeat"/>
    <property type="match status" value="1"/>
</dbReference>
<dbReference type="GO" id="GO:0005881">
    <property type="term" value="C:cytoplasmic microtubule"/>
    <property type="evidence" value="ECO:0007669"/>
    <property type="project" value="TreeGrafter"/>
</dbReference>
<dbReference type="GO" id="GO:0090307">
    <property type="term" value="P:mitotic spindle assembly"/>
    <property type="evidence" value="ECO:0007669"/>
    <property type="project" value="TreeGrafter"/>
</dbReference>
<dbReference type="EMBL" id="SPOF01000034">
    <property type="protein sequence ID" value="TIB10036.1"/>
    <property type="molecule type" value="Genomic_DNA"/>
</dbReference>
<evidence type="ECO:0000256" key="6">
    <source>
        <dbReference type="ARBA" id="ARBA00023212"/>
    </source>
</evidence>
<comment type="subcellular location">
    <subcellularLocation>
        <location evidence="1">Cytoplasm</location>
        <location evidence="1">Cytoskeleton</location>
        <location evidence="1">Spindle</location>
    </subcellularLocation>
</comment>
<evidence type="ECO:0000256" key="4">
    <source>
        <dbReference type="ARBA" id="ARBA00022701"/>
    </source>
</evidence>
<reference evidence="10 11" key="1">
    <citation type="submission" date="2019-03" db="EMBL/GenBank/DDBJ databases">
        <title>Sequencing 23 genomes of Wallemia ichthyophaga.</title>
        <authorList>
            <person name="Gostincar C."/>
        </authorList>
    </citation>
    <scope>NUCLEOTIDE SEQUENCE [LARGE SCALE GENOMIC DNA]</scope>
    <source>
        <strain evidence="10 11">EXF-8621</strain>
    </source>
</reference>
<dbReference type="GO" id="GO:1990023">
    <property type="term" value="C:mitotic spindle midzone"/>
    <property type="evidence" value="ECO:0007669"/>
    <property type="project" value="TreeGrafter"/>
</dbReference>
<evidence type="ECO:0000259" key="9">
    <source>
        <dbReference type="Pfam" id="PF12348"/>
    </source>
</evidence>
<feature type="compositionally biased region" description="Polar residues" evidence="8">
    <location>
        <begin position="325"/>
        <end position="338"/>
    </location>
</feature>
<dbReference type="GO" id="GO:0005876">
    <property type="term" value="C:spindle microtubule"/>
    <property type="evidence" value="ECO:0007669"/>
    <property type="project" value="TreeGrafter"/>
</dbReference>
<feature type="compositionally biased region" description="Basic and acidic residues" evidence="8">
    <location>
        <begin position="527"/>
        <end position="548"/>
    </location>
</feature>
<name>A0A4T0H470_WALIC</name>
<feature type="compositionally biased region" description="Low complexity" evidence="8">
    <location>
        <begin position="355"/>
        <end position="366"/>
    </location>
</feature>
<dbReference type="GO" id="GO:0051301">
    <property type="term" value="P:cell division"/>
    <property type="evidence" value="ECO:0007669"/>
    <property type="project" value="UniProtKB-KW"/>
</dbReference>
<dbReference type="GO" id="GO:0005815">
    <property type="term" value="C:microtubule organizing center"/>
    <property type="evidence" value="ECO:0007669"/>
    <property type="project" value="TreeGrafter"/>
</dbReference>
<sequence length="707" mass="76293">MGMKQVPDVIETNSEAALETKITAISSLNLHENEENWDKIENSLKVLAAVTNGGGYKHSIYLEILRNHSEGFLRALNTPRLGSLFDSFCATFIPTLLKLTSKSTKIYVVRAKKCLITIISSTRLPSIIPHLRNAYSDKAQSLRLAVVEGLLTAIESYDTQSLKSRITDIETIMRACATDSNADVRAISKRIYGLYTLKFVDRVDQFTDPLTPTIRKYLQIAPRNANQSKKPSLPPAPAQRPQRERIEHLDTDNDENEPLSSSTGGPLRPTQSSASTSNTNSDTGAVRFSKSTSAAQSAQSSQPAPQVPPLPSRSLSSSTQEQRHPTTATSGPSRVVSQPTKPASSSSKSSERPRSTTPTATTGARRPISKLSGSSSGAGGGGSGSSSTVGSSTSGARRPAAGIGLRKTEQKASDQPTSSTAGYTRFAVKPLQSNGKETQEKPTGRTMAAGVRAKILNIQERNSLKKQQSESSANKDEDCDSNGGKNNKSKDIGSSGKDEEKDTEKDKIQEEVEDKGQKARRAPTKSTDTKKDKGTVGALKEKKNEKGAPTKVLQKRKVVSSRPNAPPNKPPPAGETKAAKPSRITKPPVPKVVPARRKAAPSSQLAQPKPPTDVAEKAKDIPLPQADEDELSDLFAGLNVKAIHHPKFETNQVVCVSGLGQYCSDIFGYSIDIDKFFNKIFIVPKAWSTELEENLHTHGCWYSNGQD</sequence>
<feature type="compositionally biased region" description="Basic and acidic residues" evidence="8">
    <location>
        <begin position="241"/>
        <end position="251"/>
    </location>
</feature>
<dbReference type="InterPro" id="IPR021133">
    <property type="entry name" value="HEAT_type_2"/>
</dbReference>
<keyword evidence="5" id="KW-0131">Cell cycle</keyword>
<feature type="domain" description="CLASP N-terminal" evidence="9">
    <location>
        <begin position="81"/>
        <end position="218"/>
    </location>
</feature>
<feature type="region of interest" description="Disordered" evidence="8">
    <location>
        <begin position="222"/>
        <end position="615"/>
    </location>
</feature>
<evidence type="ECO:0000256" key="7">
    <source>
        <dbReference type="PROSITE-ProRule" id="PRU00103"/>
    </source>
</evidence>
<dbReference type="InterPro" id="IPR024395">
    <property type="entry name" value="CLASP_N_dom"/>
</dbReference>
<keyword evidence="3" id="KW-0132">Cell division</keyword>
<dbReference type="InterPro" id="IPR011989">
    <property type="entry name" value="ARM-like"/>
</dbReference>
<dbReference type="PANTHER" id="PTHR21567">
    <property type="entry name" value="CLASP"/>
    <property type="match status" value="1"/>
</dbReference>
<organism evidence="10 11">
    <name type="scientific">Wallemia ichthyophaga</name>
    <dbReference type="NCBI Taxonomy" id="245174"/>
    <lineage>
        <taxon>Eukaryota</taxon>
        <taxon>Fungi</taxon>
        <taxon>Dikarya</taxon>
        <taxon>Basidiomycota</taxon>
        <taxon>Wallemiomycotina</taxon>
        <taxon>Wallemiomycetes</taxon>
        <taxon>Wallemiales</taxon>
        <taxon>Wallemiaceae</taxon>
        <taxon>Wallemia</taxon>
    </lineage>
</organism>
<dbReference type="Gene3D" id="1.25.10.10">
    <property type="entry name" value="Leucine-rich Repeat Variant"/>
    <property type="match status" value="1"/>
</dbReference>
<evidence type="ECO:0000256" key="1">
    <source>
        <dbReference type="ARBA" id="ARBA00004186"/>
    </source>
</evidence>
<dbReference type="GO" id="GO:0008017">
    <property type="term" value="F:microtubule binding"/>
    <property type="evidence" value="ECO:0007669"/>
    <property type="project" value="TreeGrafter"/>
</dbReference>
<feature type="compositionally biased region" description="Low complexity" evidence="8">
    <location>
        <begin position="385"/>
        <end position="396"/>
    </location>
</feature>
<keyword evidence="6" id="KW-0963">Cytoplasm</keyword>
<dbReference type="GO" id="GO:1902903">
    <property type="term" value="P:regulation of supramolecular fiber organization"/>
    <property type="evidence" value="ECO:0007669"/>
    <property type="project" value="UniProtKB-ARBA"/>
</dbReference>
<dbReference type="PANTHER" id="PTHR21567:SF60">
    <property type="entry name" value="CLASP N-TERMINAL DOMAIN-CONTAINING PROTEIN"/>
    <property type="match status" value="1"/>
</dbReference>
<evidence type="ECO:0000256" key="3">
    <source>
        <dbReference type="ARBA" id="ARBA00022618"/>
    </source>
</evidence>
<feature type="compositionally biased region" description="Pro residues" evidence="8">
    <location>
        <begin position="564"/>
        <end position="573"/>
    </location>
</feature>
<keyword evidence="6" id="KW-0206">Cytoskeleton</keyword>
<evidence type="ECO:0000313" key="10">
    <source>
        <dbReference type="EMBL" id="TIB10036.1"/>
    </source>
</evidence>
<feature type="compositionally biased region" description="Low complexity" evidence="8">
    <location>
        <begin position="289"/>
        <end position="304"/>
    </location>
</feature>
<evidence type="ECO:0000313" key="11">
    <source>
        <dbReference type="Proteomes" id="UP000306954"/>
    </source>
</evidence>
<feature type="compositionally biased region" description="Low complexity" evidence="8">
    <location>
        <begin position="272"/>
        <end position="281"/>
    </location>
</feature>
<dbReference type="AlphaFoldDB" id="A0A4T0H470"/>
<keyword evidence="5" id="KW-0498">Mitosis</keyword>
<protein>
    <recommendedName>
        <fullName evidence="9">CLASP N-terminal domain-containing protein</fullName>
    </recommendedName>
</protein>
<comment type="similarity">
    <text evidence="2">Belongs to the CLASP family.</text>
</comment>
<gene>
    <name evidence="10" type="ORF">E3P90_03020</name>
</gene>
<evidence type="ECO:0000256" key="8">
    <source>
        <dbReference type="SAM" id="MobiDB-lite"/>
    </source>
</evidence>
<dbReference type="Pfam" id="PF12348">
    <property type="entry name" value="CLASP_N"/>
    <property type="match status" value="1"/>
</dbReference>
<proteinExistence type="inferred from homology"/>